<dbReference type="Pfam" id="PF00512">
    <property type="entry name" value="HisKA"/>
    <property type="match status" value="1"/>
</dbReference>
<gene>
    <name evidence="4" type="ORF">FJV41_23200</name>
</gene>
<accession>A0A540WX07</accession>
<keyword evidence="4" id="KW-0418">Kinase</keyword>
<dbReference type="RefSeq" id="WP_141644716.1">
    <property type="nucleotide sequence ID" value="NZ_VIFM01000096.1"/>
</dbReference>
<dbReference type="Proteomes" id="UP000315369">
    <property type="component" value="Unassembled WGS sequence"/>
</dbReference>
<dbReference type="CDD" id="cd00082">
    <property type="entry name" value="HisKA"/>
    <property type="match status" value="1"/>
</dbReference>
<name>A0A540WX07_9BACT</name>
<proteinExistence type="predicted"/>
<keyword evidence="5" id="KW-1185">Reference proteome</keyword>
<evidence type="ECO:0000256" key="2">
    <source>
        <dbReference type="ARBA" id="ARBA00012438"/>
    </source>
</evidence>
<dbReference type="InterPro" id="IPR036097">
    <property type="entry name" value="HisK_dim/P_sf"/>
</dbReference>
<reference evidence="4 5" key="1">
    <citation type="submission" date="2019-06" db="EMBL/GenBank/DDBJ databases">
        <authorList>
            <person name="Livingstone P."/>
            <person name="Whitworth D."/>
        </authorList>
    </citation>
    <scope>NUCLEOTIDE SEQUENCE [LARGE SCALE GENOMIC DNA]</scope>
    <source>
        <strain evidence="4 5">AM401</strain>
    </source>
</reference>
<dbReference type="SMART" id="SM00388">
    <property type="entry name" value="HisKA"/>
    <property type="match status" value="1"/>
</dbReference>
<evidence type="ECO:0000259" key="3">
    <source>
        <dbReference type="SMART" id="SM00388"/>
    </source>
</evidence>
<sequence>MDPTLDAGVEQALAAVAERALRCGSHAGMELLLRETLRLTEASGAALYDGRTCVARAGTGVAGPSSGGGRLLKVWPERTGRSDGQVLERLSAFASALLAAHARESAAEARHARLLASRREQERNAASWEQRRSLAAHDLRTPLMVIKGYLDMMMKGTAGPLSATMQRYLDRMMRSAQDQRALIDFRLGRGSATDLCPLLHSAFGPDTKRASRWSVALAVPDRAVMVKASPAQLEAWVRALVRGLASTHATSVTLQLELLEPMRCWRLAASTEGGREPGERPFMLLGELTRRLGGSVRSPAPGGHPWVLQLPAELGPPGASGS</sequence>
<dbReference type="Gene3D" id="1.10.287.130">
    <property type="match status" value="1"/>
</dbReference>
<protein>
    <recommendedName>
        <fullName evidence="2">histidine kinase</fullName>
        <ecNumber evidence="2">2.7.13.3</ecNumber>
    </recommendedName>
</protein>
<dbReference type="AlphaFoldDB" id="A0A540WX07"/>
<dbReference type="InterPro" id="IPR003661">
    <property type="entry name" value="HisK_dim/P_dom"/>
</dbReference>
<keyword evidence="4" id="KW-0808">Transferase</keyword>
<dbReference type="OrthoDB" id="5381788at2"/>
<organism evidence="4 5">
    <name type="scientific">Myxococcus llanfairpwllgwyngyllgogerychwyrndrobwllllantysiliogogogochensis</name>
    <dbReference type="NCBI Taxonomy" id="2590453"/>
    <lineage>
        <taxon>Bacteria</taxon>
        <taxon>Pseudomonadati</taxon>
        <taxon>Myxococcota</taxon>
        <taxon>Myxococcia</taxon>
        <taxon>Myxococcales</taxon>
        <taxon>Cystobacterineae</taxon>
        <taxon>Myxococcaceae</taxon>
        <taxon>Myxococcus</taxon>
    </lineage>
</organism>
<dbReference type="EC" id="2.7.13.3" evidence="2"/>
<comment type="caution">
    <text evidence="4">The sequence shown here is derived from an EMBL/GenBank/DDBJ whole genome shotgun (WGS) entry which is preliminary data.</text>
</comment>
<evidence type="ECO:0000313" key="4">
    <source>
        <dbReference type="EMBL" id="TQF13542.1"/>
    </source>
</evidence>
<dbReference type="EMBL" id="VIFM01000096">
    <property type="protein sequence ID" value="TQF13542.1"/>
    <property type="molecule type" value="Genomic_DNA"/>
</dbReference>
<evidence type="ECO:0000256" key="1">
    <source>
        <dbReference type="ARBA" id="ARBA00000085"/>
    </source>
</evidence>
<comment type="catalytic activity">
    <reaction evidence="1">
        <text>ATP + protein L-histidine = ADP + protein N-phospho-L-histidine.</text>
        <dbReference type="EC" id="2.7.13.3"/>
    </reaction>
</comment>
<dbReference type="GO" id="GO:0000155">
    <property type="term" value="F:phosphorelay sensor kinase activity"/>
    <property type="evidence" value="ECO:0007669"/>
    <property type="project" value="InterPro"/>
</dbReference>
<evidence type="ECO:0000313" key="5">
    <source>
        <dbReference type="Proteomes" id="UP000315369"/>
    </source>
</evidence>
<dbReference type="SUPFAM" id="SSF47384">
    <property type="entry name" value="Homodimeric domain of signal transducing histidine kinase"/>
    <property type="match status" value="1"/>
</dbReference>
<feature type="domain" description="Signal transduction histidine kinase dimerisation/phosphoacceptor" evidence="3">
    <location>
        <begin position="129"/>
        <end position="193"/>
    </location>
</feature>